<sequence>MEDPRSHMLPSTIATTPMEPTTTWRLLTTRSSEKAPRRRPCLFDRCIFCASLLKVELVCLMSALRYCCFR</sequence>
<reference evidence="1" key="1">
    <citation type="journal article" date="2011" name="Plant Physiol.">
        <title>Comprehensive sequence analysis of 24,783 barley full-length cDNAs derived from 12 clone libraries.</title>
        <authorList>
            <person name="Matsumoto T."/>
            <person name="Tanaka T."/>
            <person name="Sakai H."/>
            <person name="Amano N."/>
            <person name="Kanamori H."/>
            <person name="Kurita K."/>
            <person name="Kikuta A."/>
            <person name="Kamiya K."/>
            <person name="Yamamoto M."/>
            <person name="Ikawa H."/>
            <person name="Fujii N."/>
            <person name="Hori K."/>
            <person name="Itoh T."/>
            <person name="Sato K."/>
        </authorList>
    </citation>
    <scope>NUCLEOTIDE SEQUENCE</scope>
    <source>
        <tissue evidence="1">Flower</tissue>
    </source>
</reference>
<organism evidence="1">
    <name type="scientific">Hordeum vulgare subsp. vulgare</name>
    <name type="common">Domesticated barley</name>
    <dbReference type="NCBI Taxonomy" id="112509"/>
    <lineage>
        <taxon>Eukaryota</taxon>
        <taxon>Viridiplantae</taxon>
        <taxon>Streptophyta</taxon>
        <taxon>Embryophyta</taxon>
        <taxon>Tracheophyta</taxon>
        <taxon>Spermatophyta</taxon>
        <taxon>Magnoliopsida</taxon>
        <taxon>Liliopsida</taxon>
        <taxon>Poales</taxon>
        <taxon>Poaceae</taxon>
        <taxon>BOP clade</taxon>
        <taxon>Pooideae</taxon>
        <taxon>Triticodae</taxon>
        <taxon>Triticeae</taxon>
        <taxon>Hordeinae</taxon>
        <taxon>Hordeum</taxon>
    </lineage>
</organism>
<dbReference type="EMBL" id="AK375609">
    <property type="protein sequence ID" value="BAK06804.1"/>
    <property type="molecule type" value="mRNA"/>
</dbReference>
<proteinExistence type="evidence at transcript level"/>
<name>F2EHI2_HORVV</name>
<dbReference type="AlphaFoldDB" id="F2EHI2"/>
<evidence type="ECO:0000313" key="1">
    <source>
        <dbReference type="EMBL" id="BAK06804.1"/>
    </source>
</evidence>
<accession>F2EHI2</accession>
<protein>
    <submittedName>
        <fullName evidence="1">Predicted protein</fullName>
    </submittedName>
</protein>